<dbReference type="CDD" id="cd09021">
    <property type="entry name" value="Aldose_epim_Ec_YphB"/>
    <property type="match status" value="1"/>
</dbReference>
<dbReference type="GO" id="GO:0005975">
    <property type="term" value="P:carbohydrate metabolic process"/>
    <property type="evidence" value="ECO:0007669"/>
    <property type="project" value="InterPro"/>
</dbReference>
<reference evidence="1 2" key="1">
    <citation type="submission" date="2014-01" db="EMBL/GenBank/DDBJ databases">
        <title>Genome sequence determination for a cystic fibrosis isolate, Inquilinus limosus.</title>
        <authorList>
            <person name="Pino M."/>
            <person name="Di Conza J."/>
            <person name="Gutkind G."/>
        </authorList>
    </citation>
    <scope>NUCLEOTIDE SEQUENCE [LARGE SCALE GENOMIC DNA]</scope>
    <source>
        <strain evidence="1 2">MP06</strain>
    </source>
</reference>
<dbReference type="SUPFAM" id="SSF74650">
    <property type="entry name" value="Galactose mutarotase-like"/>
    <property type="match status" value="1"/>
</dbReference>
<dbReference type="OrthoDB" id="9796517at2"/>
<dbReference type="RefSeq" id="WP_034833756.1">
    <property type="nucleotide sequence ID" value="NZ_JANX01000059.1"/>
</dbReference>
<evidence type="ECO:0000313" key="2">
    <source>
        <dbReference type="Proteomes" id="UP000029995"/>
    </source>
</evidence>
<dbReference type="Gene3D" id="2.70.98.10">
    <property type="match status" value="1"/>
</dbReference>
<dbReference type="AlphaFoldDB" id="A0A0A0D8B0"/>
<accession>A0A0A0D8B0</accession>
<evidence type="ECO:0000313" key="1">
    <source>
        <dbReference type="EMBL" id="KGM34926.1"/>
    </source>
</evidence>
<dbReference type="InterPro" id="IPR014718">
    <property type="entry name" value="GH-type_carb-bd"/>
</dbReference>
<dbReference type="InterPro" id="IPR008183">
    <property type="entry name" value="Aldose_1/G6P_1-epimerase"/>
</dbReference>
<sequence length="298" mass="33272">MTLEIVQLREGDSMADIVPAIGGGIAGWWTGSGEARRDWLRPATPEALAAGDVLGLGNFPLTPFSNRIREGRFRFRGREVQLPLNTRERHQLHGHGWQRPWTVLERSASRCVLVDDYAADAWPFPYRARQEFTLTPAGFGLVISVENTGREPMPAGLGQHFYFPRTPRTTVTAGIERMWVNDAEVMPLELVDPPPEKDLRRGFRPEAVRTDNNFTGWDHRAVIDWPERGARLVMEADAPLDFLVCYSPDDPYVCVEPVSNATDAFNLAESGRTDTGMAVLQPGEALRGVVRLRPEVVG</sequence>
<name>A0A0A0D8B0_9PROT</name>
<dbReference type="Pfam" id="PF01263">
    <property type="entry name" value="Aldose_epim"/>
    <property type="match status" value="1"/>
</dbReference>
<dbReference type="InterPro" id="IPR011013">
    <property type="entry name" value="Gal_mutarotase_sf_dom"/>
</dbReference>
<organism evidence="1 2">
    <name type="scientific">Inquilinus limosus MP06</name>
    <dbReference type="NCBI Taxonomy" id="1398085"/>
    <lineage>
        <taxon>Bacteria</taxon>
        <taxon>Pseudomonadati</taxon>
        <taxon>Pseudomonadota</taxon>
        <taxon>Alphaproteobacteria</taxon>
        <taxon>Rhodospirillales</taxon>
        <taxon>Rhodospirillaceae</taxon>
        <taxon>Inquilinus</taxon>
    </lineage>
</organism>
<dbReference type="GO" id="GO:0030246">
    <property type="term" value="F:carbohydrate binding"/>
    <property type="evidence" value="ECO:0007669"/>
    <property type="project" value="InterPro"/>
</dbReference>
<protein>
    <recommendedName>
        <fullName evidence="3">Aldose epimerase</fullName>
    </recommendedName>
</protein>
<comment type="caution">
    <text evidence="1">The sequence shown here is derived from an EMBL/GenBank/DDBJ whole genome shotgun (WGS) entry which is preliminary data.</text>
</comment>
<proteinExistence type="predicted"/>
<dbReference type="Proteomes" id="UP000029995">
    <property type="component" value="Unassembled WGS sequence"/>
</dbReference>
<dbReference type="GO" id="GO:0016853">
    <property type="term" value="F:isomerase activity"/>
    <property type="evidence" value="ECO:0007669"/>
    <property type="project" value="InterPro"/>
</dbReference>
<evidence type="ECO:0008006" key="3">
    <source>
        <dbReference type="Google" id="ProtNLM"/>
    </source>
</evidence>
<gene>
    <name evidence="1" type="ORF">P409_07450</name>
</gene>
<dbReference type="EMBL" id="JANX01000059">
    <property type="protein sequence ID" value="KGM34926.1"/>
    <property type="molecule type" value="Genomic_DNA"/>
</dbReference>